<keyword evidence="4" id="KW-1185">Reference proteome</keyword>
<protein>
    <submittedName>
        <fullName evidence="3">Uncharacterized protein</fullName>
    </submittedName>
</protein>
<evidence type="ECO:0000256" key="1">
    <source>
        <dbReference type="SAM" id="MobiDB-lite"/>
    </source>
</evidence>
<evidence type="ECO:0000313" key="4">
    <source>
        <dbReference type="Proteomes" id="UP000237000"/>
    </source>
</evidence>
<feature type="transmembrane region" description="Helical" evidence="2">
    <location>
        <begin position="75"/>
        <end position="93"/>
    </location>
</feature>
<keyword evidence="2" id="KW-0812">Transmembrane</keyword>
<proteinExistence type="predicted"/>
<accession>A0A2P5FSN0</accession>
<gene>
    <name evidence="3" type="ORF">TorRG33x02_034340</name>
</gene>
<evidence type="ECO:0000256" key="2">
    <source>
        <dbReference type="SAM" id="Phobius"/>
    </source>
</evidence>
<sequence>MKGGNEYAVKDPVVVVSVKVGSRYDDEETTTLPIKPPNSPAIAPAGNVSPEATAGGGNTTIKPEAAPPRNHSPKLNSLSYMFILMIIFPFFVIV</sequence>
<keyword evidence="2" id="KW-1133">Transmembrane helix</keyword>
<evidence type="ECO:0000313" key="3">
    <source>
        <dbReference type="EMBL" id="POO00803.1"/>
    </source>
</evidence>
<name>A0A2P5FSN0_TREOI</name>
<keyword evidence="2" id="KW-0472">Membrane</keyword>
<dbReference type="OrthoDB" id="10334635at2759"/>
<feature type="region of interest" description="Disordered" evidence="1">
    <location>
        <begin position="25"/>
        <end position="73"/>
    </location>
</feature>
<dbReference type="Proteomes" id="UP000237000">
    <property type="component" value="Unassembled WGS sequence"/>
</dbReference>
<dbReference type="EMBL" id="JXTC01000011">
    <property type="protein sequence ID" value="POO00803.1"/>
    <property type="molecule type" value="Genomic_DNA"/>
</dbReference>
<organism evidence="3 4">
    <name type="scientific">Trema orientale</name>
    <name type="common">Charcoal tree</name>
    <name type="synonym">Celtis orientalis</name>
    <dbReference type="NCBI Taxonomy" id="63057"/>
    <lineage>
        <taxon>Eukaryota</taxon>
        <taxon>Viridiplantae</taxon>
        <taxon>Streptophyta</taxon>
        <taxon>Embryophyta</taxon>
        <taxon>Tracheophyta</taxon>
        <taxon>Spermatophyta</taxon>
        <taxon>Magnoliopsida</taxon>
        <taxon>eudicotyledons</taxon>
        <taxon>Gunneridae</taxon>
        <taxon>Pentapetalae</taxon>
        <taxon>rosids</taxon>
        <taxon>fabids</taxon>
        <taxon>Rosales</taxon>
        <taxon>Cannabaceae</taxon>
        <taxon>Trema</taxon>
    </lineage>
</organism>
<dbReference type="InParanoid" id="A0A2P5FSN0"/>
<comment type="caution">
    <text evidence="3">The sequence shown here is derived from an EMBL/GenBank/DDBJ whole genome shotgun (WGS) entry which is preliminary data.</text>
</comment>
<reference evidence="4" key="1">
    <citation type="submission" date="2016-06" db="EMBL/GenBank/DDBJ databases">
        <title>Parallel loss of symbiosis genes in relatives of nitrogen-fixing non-legume Parasponia.</title>
        <authorList>
            <person name="Van Velzen R."/>
            <person name="Holmer R."/>
            <person name="Bu F."/>
            <person name="Rutten L."/>
            <person name="Van Zeijl A."/>
            <person name="Liu W."/>
            <person name="Santuari L."/>
            <person name="Cao Q."/>
            <person name="Sharma T."/>
            <person name="Shen D."/>
            <person name="Roswanjaya Y."/>
            <person name="Wardhani T."/>
            <person name="Kalhor M.S."/>
            <person name="Jansen J."/>
            <person name="Van den Hoogen J."/>
            <person name="Gungor B."/>
            <person name="Hartog M."/>
            <person name="Hontelez J."/>
            <person name="Verver J."/>
            <person name="Yang W.-C."/>
            <person name="Schijlen E."/>
            <person name="Repin R."/>
            <person name="Schilthuizen M."/>
            <person name="Schranz E."/>
            <person name="Heidstra R."/>
            <person name="Miyata K."/>
            <person name="Fedorova E."/>
            <person name="Kohlen W."/>
            <person name="Bisseling T."/>
            <person name="Smit S."/>
            <person name="Geurts R."/>
        </authorList>
    </citation>
    <scope>NUCLEOTIDE SEQUENCE [LARGE SCALE GENOMIC DNA]</scope>
    <source>
        <strain evidence="4">cv. RG33-2</strain>
    </source>
</reference>
<dbReference type="AlphaFoldDB" id="A0A2P5FSN0"/>